<comment type="caution">
    <text evidence="2">Lacks conserved residue(s) required for the propagation of feature annotation.</text>
</comment>
<feature type="transmembrane region" description="Helical" evidence="4">
    <location>
        <begin position="133"/>
        <end position="155"/>
    </location>
</feature>
<feature type="transmembrane region" description="Helical" evidence="4">
    <location>
        <begin position="46"/>
        <end position="64"/>
    </location>
</feature>
<keyword evidence="7" id="KW-1185">Reference proteome</keyword>
<dbReference type="GO" id="GO:0000160">
    <property type="term" value="P:phosphorelay signal transduction system"/>
    <property type="evidence" value="ECO:0007669"/>
    <property type="project" value="InterPro"/>
</dbReference>
<feature type="compositionally biased region" description="Low complexity" evidence="3">
    <location>
        <begin position="1048"/>
        <end position="1062"/>
    </location>
</feature>
<evidence type="ECO:0000256" key="2">
    <source>
        <dbReference type="PROSITE-ProRule" id="PRU00169"/>
    </source>
</evidence>
<keyword evidence="1" id="KW-0597">Phosphoprotein</keyword>
<protein>
    <submittedName>
        <fullName evidence="6">Response regulator receiver domain protein</fullName>
    </submittedName>
</protein>
<dbReference type="InParanoid" id="Q23PS1"/>
<feature type="region of interest" description="Disordered" evidence="3">
    <location>
        <begin position="1247"/>
        <end position="1267"/>
    </location>
</feature>
<dbReference type="PANTHER" id="PTHR44591">
    <property type="entry name" value="STRESS RESPONSE REGULATOR PROTEIN 1"/>
    <property type="match status" value="1"/>
</dbReference>
<feature type="compositionally biased region" description="Polar residues" evidence="3">
    <location>
        <begin position="453"/>
        <end position="465"/>
    </location>
</feature>
<reference evidence="7" key="1">
    <citation type="journal article" date="2006" name="PLoS Biol.">
        <title>Macronuclear genome sequence of the ciliate Tetrahymena thermophila, a model eukaryote.</title>
        <authorList>
            <person name="Eisen J.A."/>
            <person name="Coyne R.S."/>
            <person name="Wu M."/>
            <person name="Wu D."/>
            <person name="Thiagarajan M."/>
            <person name="Wortman J.R."/>
            <person name="Badger J.H."/>
            <person name="Ren Q."/>
            <person name="Amedeo P."/>
            <person name="Jones K.M."/>
            <person name="Tallon L.J."/>
            <person name="Delcher A.L."/>
            <person name="Salzberg S.L."/>
            <person name="Silva J.C."/>
            <person name="Haas B.J."/>
            <person name="Majoros W.H."/>
            <person name="Farzad M."/>
            <person name="Carlton J.M."/>
            <person name="Smith R.K. Jr."/>
            <person name="Garg J."/>
            <person name="Pearlman R.E."/>
            <person name="Karrer K.M."/>
            <person name="Sun L."/>
            <person name="Manning G."/>
            <person name="Elde N.C."/>
            <person name="Turkewitz A.P."/>
            <person name="Asai D.J."/>
            <person name="Wilkes D.E."/>
            <person name="Wang Y."/>
            <person name="Cai H."/>
            <person name="Collins K."/>
            <person name="Stewart B.A."/>
            <person name="Lee S.R."/>
            <person name="Wilamowska K."/>
            <person name="Weinberg Z."/>
            <person name="Ruzzo W.L."/>
            <person name="Wloga D."/>
            <person name="Gaertig J."/>
            <person name="Frankel J."/>
            <person name="Tsao C.-C."/>
            <person name="Gorovsky M.A."/>
            <person name="Keeling P.J."/>
            <person name="Waller R.F."/>
            <person name="Patron N.J."/>
            <person name="Cherry J.M."/>
            <person name="Stover N.A."/>
            <person name="Krieger C.J."/>
            <person name="del Toro C."/>
            <person name="Ryder H.F."/>
            <person name="Williamson S.C."/>
            <person name="Barbeau R.A."/>
            <person name="Hamilton E.P."/>
            <person name="Orias E."/>
        </authorList>
    </citation>
    <scope>NUCLEOTIDE SEQUENCE [LARGE SCALE GENOMIC DNA]</scope>
    <source>
        <strain evidence="7">SB210</strain>
    </source>
</reference>
<evidence type="ECO:0000313" key="7">
    <source>
        <dbReference type="Proteomes" id="UP000009168"/>
    </source>
</evidence>
<dbReference type="EMBL" id="GG662650">
    <property type="protein sequence ID" value="EAR98614.2"/>
    <property type="molecule type" value="Genomic_DNA"/>
</dbReference>
<evidence type="ECO:0000313" key="6">
    <source>
        <dbReference type="EMBL" id="EAR98614.2"/>
    </source>
</evidence>
<dbReference type="PROSITE" id="PS50110">
    <property type="entry name" value="RESPONSE_REGULATORY"/>
    <property type="match status" value="3"/>
</dbReference>
<feature type="transmembrane region" description="Helical" evidence="4">
    <location>
        <begin position="185"/>
        <end position="206"/>
    </location>
</feature>
<feature type="compositionally biased region" description="Polar residues" evidence="3">
    <location>
        <begin position="1296"/>
        <end position="1319"/>
    </location>
</feature>
<dbReference type="KEGG" id="tet:TTHERM_00463620"/>
<keyword evidence="4" id="KW-0472">Membrane</keyword>
<feature type="compositionally biased region" description="Basic and acidic residues" evidence="3">
    <location>
        <begin position="1284"/>
        <end position="1295"/>
    </location>
</feature>
<feature type="region of interest" description="Disordered" evidence="3">
    <location>
        <begin position="440"/>
        <end position="465"/>
    </location>
</feature>
<gene>
    <name evidence="6" type="ORF">TTHERM_00463620</name>
</gene>
<dbReference type="PANTHER" id="PTHR44591:SF3">
    <property type="entry name" value="RESPONSE REGULATORY DOMAIN-CONTAINING PROTEIN"/>
    <property type="match status" value="1"/>
</dbReference>
<feature type="region of interest" description="Disordered" evidence="3">
    <location>
        <begin position="1219"/>
        <end position="1238"/>
    </location>
</feature>
<feature type="region of interest" description="Disordered" evidence="3">
    <location>
        <begin position="967"/>
        <end position="987"/>
    </location>
</feature>
<sequence>MASRIKSSKNNHNNIDKQYNMSMLLQFQQEQVEKRYSLEYLHRHKYSFIAIILFNTFHVIYGFLTATSLTQVLYPVLSWFMILSLLFCVGIMYMHNQYFKKNFIFQILIRLSSLYFYCSQYLCIDLIETGKNATYFASSALGISIHMIFTNMLTIPHWKVHLIYNFTSFTLVQVIVSLYDNDASLRLNLTFFILAQAGMHVFAGFFEKFIREFWIHLDVSKKLSNQFQLLIDELPQPLMIIDSNLDVHLCNSGAQSFFQTILPANQLEGNFKSANNICKLIHRLNPPDIKIIENLVNQVKENDKLCTVNFQKNLVAQAEQAEQKFLDLIFLGSSIQWKTQKCVLLQIQQAEKLIEKEIEKNTITIEKVYEIEIPQKVSSSNNIQNAEIEESKNQGQATGKTVQNLTESEVTSIQFMPIQHSKPARNLTFVENVYSLSIGDDERDKSQKKSKNKMTSPDQSPINFVSPQDKIIDESTLYSTHDNSEGEVNINVDDEITKHFSFIESGLSNLLMNIITKIQNIKGKKINLSFGSLENSPNTRQQSVGSSNLSFVGNKIFNTISSSLSGGPMHFYKEPNSPDKSKKQETQRVRKIIAMLNESDGIHLAQGTSVLGENQKVNATSIGGEDEIVIESDTEDNAQIQKSGEIENKLASVQQIKIEYKYNDVCTIIFFDESQNGRMNIPYAKYELPIKFHTFSDGQKALSFYLESMRSNTLFHFVVLGIEASKGISGLEVMNQIRSYEKENQVPRTFLIASFNTVGDEVGGQTKSAETYLFKGFDKAFEKPLTRDIINDLIKERQNPQVTYALPEDYDQKYSYLDKFTILICDDVIQTSMMVKDFVSQNNVEVEIAKSEKSFINSYLQQIESGKLYQIVMIAINSNQMSGIEIVKKIREYEAEKKAKKTYIVGMFKQLNETIANGQKQNSPEKYKDDGFDEVIIKPLERNQVIQLVERIKKEIVENGDDISVKGSVNSSMMKSPPLKQRPSSSQISIEKIPSISQIVQSDKMKKRQLTLEELEELELNGPSILTKAKQAGIKIGGDSSQTELGSQQNVAQQQPPVQQQNEKQKVPNIDNQFLKSQLNPQQKQFFNKQPAFNKQQEQNMDDLELKQAFKVFNKVKQQGIQIETDKSENNTPAFKDQQKPAQNSFNQDKSKLLEDQELKALNNMFSKVHQKGIKIEGEKPQQSVSFSNAQPQQTSLSKIPEIDEFDIFKKIKDKGIKFGGDSQSSETSQTQSQDNKNELQSLKTNLQGTERQSNKSSPGQSVSNNSSKINKFEMSEKFAKFDQIRQKSQQKEDNSAQVKQTNPQSSNQVPQQRQSISNNSSLISEVQKAVVNKSEVVKTSLQKSQSQLKTSPIQSFKGQPNQQVQINQVMKQPDMPEYKYNEKPTFIVMEDSFFSLMSISQMKSDIPKVVESTTTGEATIEKYMNSIKKNILYNFMIIGMNTNKGLNGYEVLKTIREYEKENNVPRTYLIASFNAVGSQIGGMTNTKETFTFKGFDDAIEKPIKATDMNSILQSRANPQIIYQPKEVKVIYRFYDTFTILVCDDQENISVSLTTSSLNKTYNEYFDYCWNGQSLFDKYMSSIESGRIYQVILTQIKPLIVIKKNQPVKPDPSKKAQPAKEEDDKDQAIQEDAIQKIRTYEKENKIPQTYIIGFMRINSKNQSTVQELKAQGYNDVIDLQIGEEDLYKLITKLKLTLKLQA</sequence>
<feature type="region of interest" description="Disordered" evidence="3">
    <location>
        <begin position="1607"/>
        <end position="1627"/>
    </location>
</feature>
<feature type="transmembrane region" description="Helical" evidence="4">
    <location>
        <begin position="162"/>
        <end position="179"/>
    </location>
</feature>
<proteinExistence type="predicted"/>
<accession>Q23PS1</accession>
<dbReference type="InterPro" id="IPR001789">
    <property type="entry name" value="Sig_transdc_resp-reg_receiver"/>
</dbReference>
<name>Q23PS1_TETTS</name>
<feature type="domain" description="Response regulatory" evidence="5">
    <location>
        <begin position="667"/>
        <end position="798"/>
    </location>
</feature>
<dbReference type="InterPro" id="IPR011006">
    <property type="entry name" value="CheY-like_superfamily"/>
</dbReference>
<feature type="compositionally biased region" description="Low complexity" evidence="3">
    <location>
        <begin position="1257"/>
        <end position="1267"/>
    </location>
</feature>
<dbReference type="Proteomes" id="UP000009168">
    <property type="component" value="Unassembled WGS sequence"/>
</dbReference>
<dbReference type="GeneID" id="7843642"/>
<feature type="region of interest" description="Disordered" evidence="3">
    <location>
        <begin position="1284"/>
        <end position="1319"/>
    </location>
</feature>
<dbReference type="InterPro" id="IPR050595">
    <property type="entry name" value="Bact_response_regulator"/>
</dbReference>
<feature type="compositionally biased region" description="Polar residues" evidence="3">
    <location>
        <begin position="1181"/>
        <end position="1198"/>
    </location>
</feature>
<dbReference type="STRING" id="312017.Q23PS1"/>
<evidence type="ECO:0000256" key="4">
    <source>
        <dbReference type="SAM" id="Phobius"/>
    </source>
</evidence>
<feature type="compositionally biased region" description="Polar residues" evidence="3">
    <location>
        <begin position="1247"/>
        <end position="1256"/>
    </location>
</feature>
<feature type="region of interest" description="Disordered" evidence="3">
    <location>
        <begin position="1179"/>
        <end position="1199"/>
    </location>
</feature>
<dbReference type="Gene3D" id="3.40.50.2300">
    <property type="match status" value="3"/>
</dbReference>
<dbReference type="HOGENOM" id="CLU_240650_0_0_1"/>
<feature type="compositionally biased region" description="Basic and acidic residues" evidence="3">
    <location>
        <begin position="1611"/>
        <end position="1627"/>
    </location>
</feature>
<feature type="region of interest" description="Disordered" evidence="3">
    <location>
        <begin position="1123"/>
        <end position="1146"/>
    </location>
</feature>
<feature type="region of interest" description="Disordered" evidence="3">
    <location>
        <begin position="1037"/>
        <end position="1064"/>
    </location>
</feature>
<dbReference type="eggNOG" id="ENOG502SYAQ">
    <property type="taxonomic scope" value="Eukaryota"/>
</dbReference>
<evidence type="ECO:0000259" key="5">
    <source>
        <dbReference type="PROSITE" id="PS50110"/>
    </source>
</evidence>
<dbReference type="RefSeq" id="XP_001018859.2">
    <property type="nucleotide sequence ID" value="XM_001018859.2"/>
</dbReference>
<feature type="transmembrane region" description="Helical" evidence="4">
    <location>
        <begin position="76"/>
        <end position="95"/>
    </location>
</feature>
<dbReference type="SUPFAM" id="SSF52172">
    <property type="entry name" value="CheY-like"/>
    <property type="match status" value="2"/>
</dbReference>
<keyword evidence="4" id="KW-1133">Transmembrane helix</keyword>
<organism evidence="6 7">
    <name type="scientific">Tetrahymena thermophila (strain SB210)</name>
    <dbReference type="NCBI Taxonomy" id="312017"/>
    <lineage>
        <taxon>Eukaryota</taxon>
        <taxon>Sar</taxon>
        <taxon>Alveolata</taxon>
        <taxon>Ciliophora</taxon>
        <taxon>Intramacronucleata</taxon>
        <taxon>Oligohymenophorea</taxon>
        <taxon>Hymenostomatida</taxon>
        <taxon>Tetrahymenina</taxon>
        <taxon>Tetrahymenidae</taxon>
        <taxon>Tetrahymena</taxon>
    </lineage>
</organism>
<evidence type="ECO:0000256" key="1">
    <source>
        <dbReference type="ARBA" id="ARBA00022553"/>
    </source>
</evidence>
<evidence type="ECO:0000256" key="3">
    <source>
        <dbReference type="SAM" id="MobiDB-lite"/>
    </source>
</evidence>
<feature type="domain" description="Response regulatory" evidence="5">
    <location>
        <begin position="821"/>
        <end position="953"/>
    </location>
</feature>
<feature type="domain" description="Response regulatory" evidence="5">
    <location>
        <begin position="1386"/>
        <end position="1517"/>
    </location>
</feature>
<keyword evidence="4" id="KW-0812">Transmembrane</keyword>
<feature type="compositionally biased region" description="Low complexity" evidence="3">
    <location>
        <begin position="1220"/>
        <end position="1234"/>
    </location>
</feature>